<dbReference type="Proteomes" id="UP000257109">
    <property type="component" value="Unassembled WGS sequence"/>
</dbReference>
<dbReference type="InterPro" id="IPR043128">
    <property type="entry name" value="Rev_trsase/Diguanyl_cyclase"/>
</dbReference>
<dbReference type="AlphaFoldDB" id="A0A371I7X9"/>
<dbReference type="SUPFAM" id="SSF56672">
    <property type="entry name" value="DNA/RNA polymerases"/>
    <property type="match status" value="1"/>
</dbReference>
<dbReference type="InterPro" id="IPR043502">
    <property type="entry name" value="DNA/RNA_pol_sf"/>
</dbReference>
<evidence type="ECO:0000313" key="2">
    <source>
        <dbReference type="Proteomes" id="UP000257109"/>
    </source>
</evidence>
<gene>
    <name evidence="1" type="ORF">CR513_04227</name>
</gene>
<dbReference type="EMBL" id="QJKJ01000699">
    <property type="protein sequence ID" value="RDY11150.1"/>
    <property type="molecule type" value="Genomic_DNA"/>
</dbReference>
<sequence length="163" mass="17313">MAAATVVHSPCVKLRRRESDMQVRSIAEPTTVARGGDDAGVADLGRGCAREKRTNVVAHGGADAGAADLGHADLGRARGTMPVTWQARVTARSGDGSGLDGVVSHNRRGCEEEKTITEHWGELNPEKCSFGVQAGRFLGFMLTERGIEANSDKCRAVINMRSP</sequence>
<reference evidence="1" key="1">
    <citation type="submission" date="2018-05" db="EMBL/GenBank/DDBJ databases">
        <title>Draft genome of Mucuna pruriens seed.</title>
        <authorList>
            <person name="Nnadi N.E."/>
            <person name="Vos R."/>
            <person name="Hasami M.H."/>
            <person name="Devisetty U.K."/>
            <person name="Aguiy J.C."/>
        </authorList>
    </citation>
    <scope>NUCLEOTIDE SEQUENCE [LARGE SCALE GENOMIC DNA]</scope>
    <source>
        <strain evidence="1">JCA_2017</strain>
    </source>
</reference>
<protein>
    <submittedName>
        <fullName evidence="1">Uncharacterized protein</fullName>
    </submittedName>
</protein>
<dbReference type="Gene3D" id="3.30.70.270">
    <property type="match status" value="1"/>
</dbReference>
<organism evidence="1 2">
    <name type="scientific">Mucuna pruriens</name>
    <name type="common">Velvet bean</name>
    <name type="synonym">Dolichos pruriens</name>
    <dbReference type="NCBI Taxonomy" id="157652"/>
    <lineage>
        <taxon>Eukaryota</taxon>
        <taxon>Viridiplantae</taxon>
        <taxon>Streptophyta</taxon>
        <taxon>Embryophyta</taxon>
        <taxon>Tracheophyta</taxon>
        <taxon>Spermatophyta</taxon>
        <taxon>Magnoliopsida</taxon>
        <taxon>eudicotyledons</taxon>
        <taxon>Gunneridae</taxon>
        <taxon>Pentapetalae</taxon>
        <taxon>rosids</taxon>
        <taxon>fabids</taxon>
        <taxon>Fabales</taxon>
        <taxon>Fabaceae</taxon>
        <taxon>Papilionoideae</taxon>
        <taxon>50 kb inversion clade</taxon>
        <taxon>NPAAA clade</taxon>
        <taxon>indigoferoid/millettioid clade</taxon>
        <taxon>Phaseoleae</taxon>
        <taxon>Mucuna</taxon>
    </lineage>
</organism>
<evidence type="ECO:0000313" key="1">
    <source>
        <dbReference type="EMBL" id="RDY11150.1"/>
    </source>
</evidence>
<keyword evidence="2" id="KW-1185">Reference proteome</keyword>
<comment type="caution">
    <text evidence="1">The sequence shown here is derived from an EMBL/GenBank/DDBJ whole genome shotgun (WGS) entry which is preliminary data.</text>
</comment>
<dbReference type="OrthoDB" id="8195376at2759"/>
<name>A0A371I7X9_MUCPR</name>
<feature type="non-terminal residue" evidence="1">
    <location>
        <position position="1"/>
    </location>
</feature>
<accession>A0A371I7X9</accession>
<proteinExistence type="predicted"/>